<feature type="transmembrane region" description="Helical" evidence="1">
    <location>
        <begin position="303"/>
        <end position="324"/>
    </location>
</feature>
<sequence length="654" mass="75833">MKSIMSLFSNGIFKSDLKRYWWISVLYTLLLFFTFPLRTFMLMDTIDQGYSKNNIIRLFDLTSHQSSIQMFLIFIVPVVVAILVFRYLHIKNAASVIHSLPLTRKQLFITHIVSGLLLLTVPILVNSLILVIFNLTTDLGLVFSFIDIFTWTGYSLMIILLIFSFATFVGMFTANTIAHLVFNYILHILPLGLFALLQVNLPRILHGYSSYNPLQNDPAFLEKLPFSLIGSSIELSELILIYPFFSLLFLFIAYYAYKLRHIEIAGDVISFKVITPVFKYGVSICSMLLGGAYFASISDDTPVMILIGYIIASLIGYFIAEMSIQKTYKVFSSFKGYLVYIIIILIVFTGIQADVIGYSSHIPDSDEIEYIYFSRGFSYLHDVEQGEMDPSEAEGFFTEKENIKNIKKLHEELIEQGSTNSGSQFFIIYRLENEEYVVRQYQIDEDKYNSKLKPIFESPEYKEGKFPILRKNSNQIENIDLKDERVLEDKKTFSDKESIEKIHSLLKTDIKNLSYENIFSRNRNYLVASVKSKDGSSNRYVIKKDYQLLNWLKENNYYKDFALTPEKINYITIEKTDSRIGREKDSKKAKITDNSLIQEVLTLSGYREDLTQAEHFSMEVYFKDTTPYFRDQLHLDKAKLENLSDDLQKIMQFD</sequence>
<keyword evidence="1" id="KW-1133">Transmembrane helix</keyword>
<feature type="transmembrane region" description="Helical" evidence="1">
    <location>
        <begin position="153"/>
        <end position="174"/>
    </location>
</feature>
<evidence type="ECO:0000259" key="2">
    <source>
        <dbReference type="Pfam" id="PF20047"/>
    </source>
</evidence>
<dbReference type="InterPro" id="IPR053046">
    <property type="entry name" value="ABC-5_transporter"/>
</dbReference>
<dbReference type="PANTHER" id="PTHR39177">
    <property type="entry name" value="ABC TRANSPORTER PERMEASE YTRC-RELATED"/>
    <property type="match status" value="1"/>
</dbReference>
<accession>A0A226C3J1</accession>
<evidence type="ECO:0000256" key="1">
    <source>
        <dbReference type="SAM" id="Phobius"/>
    </source>
</evidence>
<keyword evidence="4" id="KW-1185">Reference proteome</keyword>
<dbReference type="EMBL" id="NIQC01000001">
    <property type="protein sequence ID" value="OWZ84997.1"/>
    <property type="molecule type" value="Genomic_DNA"/>
</dbReference>
<dbReference type="PANTHER" id="PTHR39177:SF1">
    <property type="entry name" value="ABC TRANSPORTER PERMEASE YTRC-RELATED"/>
    <property type="match status" value="1"/>
</dbReference>
<feature type="transmembrane region" description="Helical" evidence="1">
    <location>
        <begin position="277"/>
        <end position="297"/>
    </location>
</feature>
<keyword evidence="1" id="KW-0812">Transmembrane</keyword>
<dbReference type="RefSeq" id="WP_089022421.1">
    <property type="nucleotide sequence ID" value="NZ_NIQC01000001.1"/>
</dbReference>
<dbReference type="OrthoDB" id="1706490at2"/>
<dbReference type="Proteomes" id="UP000214588">
    <property type="component" value="Unassembled WGS sequence"/>
</dbReference>
<gene>
    <name evidence="3" type="ORF">CDO51_00945</name>
</gene>
<keyword evidence="1" id="KW-0472">Membrane</keyword>
<evidence type="ECO:0000313" key="3">
    <source>
        <dbReference type="EMBL" id="OWZ84997.1"/>
    </source>
</evidence>
<dbReference type="Pfam" id="PF20047">
    <property type="entry name" value="DUF6449"/>
    <property type="match status" value="1"/>
</dbReference>
<reference evidence="3 4" key="1">
    <citation type="submission" date="2017-06" db="EMBL/GenBank/DDBJ databases">
        <title>Draft Genome Sequence of Natranaerobius trueperi halophilic, alkalithermophilic bacteria from soda lakes.</title>
        <authorList>
            <person name="Zhao B."/>
        </authorList>
    </citation>
    <scope>NUCLEOTIDE SEQUENCE [LARGE SCALE GENOMIC DNA]</scope>
    <source>
        <strain evidence="3 4">DSM 18760</strain>
    </source>
</reference>
<protein>
    <recommendedName>
        <fullName evidence="2">DUF6449 domain-containing protein</fullName>
    </recommendedName>
</protein>
<comment type="caution">
    <text evidence="3">The sequence shown here is derived from an EMBL/GenBank/DDBJ whole genome shotgun (WGS) entry which is preliminary data.</text>
</comment>
<name>A0A226C3J1_9FIRM</name>
<feature type="transmembrane region" description="Helical" evidence="1">
    <location>
        <begin position="20"/>
        <end position="41"/>
    </location>
</feature>
<dbReference type="InterPro" id="IPR045611">
    <property type="entry name" value="DUF6449"/>
</dbReference>
<feature type="transmembrane region" description="Helical" evidence="1">
    <location>
        <begin position="108"/>
        <end position="133"/>
    </location>
</feature>
<feature type="domain" description="DUF6449" evidence="2">
    <location>
        <begin position="429"/>
        <end position="558"/>
    </location>
</feature>
<proteinExistence type="predicted"/>
<evidence type="ECO:0000313" key="4">
    <source>
        <dbReference type="Proteomes" id="UP000214588"/>
    </source>
</evidence>
<feature type="transmembrane region" description="Helical" evidence="1">
    <location>
        <begin position="68"/>
        <end position="88"/>
    </location>
</feature>
<feature type="transmembrane region" description="Helical" evidence="1">
    <location>
        <begin position="336"/>
        <end position="358"/>
    </location>
</feature>
<feature type="transmembrane region" description="Helical" evidence="1">
    <location>
        <begin position="239"/>
        <end position="257"/>
    </location>
</feature>
<organism evidence="3 4">
    <name type="scientific">Natranaerobius trueperi</name>
    <dbReference type="NCBI Taxonomy" id="759412"/>
    <lineage>
        <taxon>Bacteria</taxon>
        <taxon>Bacillati</taxon>
        <taxon>Bacillota</taxon>
        <taxon>Clostridia</taxon>
        <taxon>Natranaerobiales</taxon>
        <taxon>Natranaerobiaceae</taxon>
        <taxon>Natranaerobius</taxon>
    </lineage>
</organism>
<feature type="transmembrane region" description="Helical" evidence="1">
    <location>
        <begin position="181"/>
        <end position="201"/>
    </location>
</feature>
<dbReference type="AlphaFoldDB" id="A0A226C3J1"/>